<evidence type="ECO:0000313" key="1">
    <source>
        <dbReference type="EMBL" id="QOV23261.1"/>
    </source>
</evidence>
<protein>
    <recommendedName>
        <fullName evidence="3">ATP-citrate lyase/succinyl-CoA ligase domain-containing protein</fullName>
    </recommendedName>
</protein>
<evidence type="ECO:0000313" key="2">
    <source>
        <dbReference type="Proteomes" id="UP000593846"/>
    </source>
</evidence>
<organism evidence="1 2">
    <name type="scientific">Anabaenopsis elenkinii CCIBt3563</name>
    <dbReference type="NCBI Taxonomy" id="2779889"/>
    <lineage>
        <taxon>Bacteria</taxon>
        <taxon>Bacillati</taxon>
        <taxon>Cyanobacteriota</taxon>
        <taxon>Cyanophyceae</taxon>
        <taxon>Nostocales</taxon>
        <taxon>Nodulariaceae</taxon>
        <taxon>Anabaenopsis</taxon>
    </lineage>
</organism>
<dbReference type="EMBL" id="CP063311">
    <property type="protein sequence ID" value="QOV23261.1"/>
    <property type="molecule type" value="Genomic_DNA"/>
</dbReference>
<gene>
    <name evidence="1" type="ORF">IM676_02680</name>
</gene>
<proteinExistence type="predicted"/>
<dbReference type="Gene3D" id="3.40.50.261">
    <property type="entry name" value="Succinyl-CoA synthetase domains"/>
    <property type="match status" value="1"/>
</dbReference>
<sequence length="107" mass="11426">MNILAADKSVQVILINLIGGITEIKEVARIISNFVQQEKHEVKSTTGTCSSRTPRGEHFPSLVVRIAGSEFAEAKQLLGGLNTKPDALIVLENLDEAVAASVSLTRG</sequence>
<name>A0A7S6REA3_9CYAN</name>
<evidence type="ECO:0008006" key="3">
    <source>
        <dbReference type="Google" id="ProtNLM"/>
    </source>
</evidence>
<dbReference type="Proteomes" id="UP000593846">
    <property type="component" value="Chromosome"/>
</dbReference>
<dbReference type="SUPFAM" id="SSF52210">
    <property type="entry name" value="Succinyl-CoA synthetase domains"/>
    <property type="match status" value="1"/>
</dbReference>
<accession>A0A7S6REA3</accession>
<keyword evidence="2" id="KW-1185">Reference proteome</keyword>
<dbReference type="AlphaFoldDB" id="A0A7S6REA3"/>
<reference evidence="2" key="1">
    <citation type="submission" date="2020-10" db="EMBL/GenBank/DDBJ databases">
        <title>Genome-based taxonomic classification of the species Anabaenopsis elenkinii.</title>
        <authorList>
            <person name="Delbaje E."/>
            <person name="Andreote A.P.D."/>
            <person name="Pellegrinetti T.A."/>
            <person name="Cruz R.B."/>
            <person name="Branco L.H.Z."/>
            <person name="Fiore M.F."/>
        </authorList>
    </citation>
    <scope>NUCLEOTIDE SEQUENCE [LARGE SCALE GENOMIC DNA]</scope>
    <source>
        <strain evidence="2">CCIBt3563</strain>
    </source>
</reference>
<dbReference type="RefSeq" id="WP_200988854.1">
    <property type="nucleotide sequence ID" value="NZ_CP063311.1"/>
</dbReference>
<dbReference type="KEGG" id="aee:IM676_02680"/>
<dbReference type="InterPro" id="IPR016102">
    <property type="entry name" value="Succinyl-CoA_synth-like"/>
</dbReference>